<dbReference type="Proteomes" id="UP000327044">
    <property type="component" value="Unassembled WGS sequence"/>
</dbReference>
<dbReference type="InterPro" id="IPR040183">
    <property type="entry name" value="THUMPD1-like"/>
</dbReference>
<protein>
    <recommendedName>
        <fullName evidence="4">THUMP domain-containing protein</fullName>
    </recommendedName>
</protein>
<comment type="similarity">
    <text evidence="1">Belongs to the THUMPD1 family.</text>
</comment>
<dbReference type="PROSITE" id="PS51165">
    <property type="entry name" value="THUMP"/>
    <property type="match status" value="1"/>
</dbReference>
<dbReference type="FunFam" id="3.30.2300.10:FF:000001">
    <property type="entry name" value="THUMP domain-containing protein 1"/>
    <property type="match status" value="1"/>
</dbReference>
<dbReference type="GO" id="GO:0003723">
    <property type="term" value="F:RNA binding"/>
    <property type="evidence" value="ECO:0007669"/>
    <property type="project" value="UniProtKB-UniRule"/>
</dbReference>
<evidence type="ECO:0000259" key="4">
    <source>
        <dbReference type="PROSITE" id="PS51165"/>
    </source>
</evidence>
<name>A0A5N4AIB6_PHOPY</name>
<evidence type="ECO:0000256" key="3">
    <source>
        <dbReference type="SAM" id="Coils"/>
    </source>
</evidence>
<dbReference type="InterPro" id="IPR004114">
    <property type="entry name" value="THUMP_dom"/>
</dbReference>
<dbReference type="SMART" id="SM00981">
    <property type="entry name" value="THUMP"/>
    <property type="match status" value="1"/>
</dbReference>
<keyword evidence="2" id="KW-0694">RNA-binding</keyword>
<sequence>MAETKKRKYQYSDNGKKRKRFALEVGLKGFLCSCNDREKDCVRESYNILNEYAPSLEPEGQGSSEVNDKEDVDELEREIQALKTLKEKSNHRFQAVESGAKNIVFIRTTLEDPVKLAQTIIEDIHKTRQQKTRFLIRLVPIEETCKAYLDDIKKAIAPLVQKYFGGNEPKTFSVFYNHRHNNQLSRDDVIAAVADMVTEQNKEHKVDLKNGELSVIIEVIKNYALLSVTPKFLQYKKYNLHMICKD</sequence>
<organism evidence="5 6">
    <name type="scientific">Photinus pyralis</name>
    <name type="common">Common eastern firefly</name>
    <name type="synonym">Lampyris pyralis</name>
    <dbReference type="NCBI Taxonomy" id="7054"/>
    <lineage>
        <taxon>Eukaryota</taxon>
        <taxon>Metazoa</taxon>
        <taxon>Ecdysozoa</taxon>
        <taxon>Arthropoda</taxon>
        <taxon>Hexapoda</taxon>
        <taxon>Insecta</taxon>
        <taxon>Pterygota</taxon>
        <taxon>Neoptera</taxon>
        <taxon>Endopterygota</taxon>
        <taxon>Coleoptera</taxon>
        <taxon>Polyphaga</taxon>
        <taxon>Elateriformia</taxon>
        <taxon>Elateroidea</taxon>
        <taxon>Lampyridae</taxon>
        <taxon>Lampyrinae</taxon>
        <taxon>Photinus</taxon>
    </lineage>
</organism>
<dbReference type="CDD" id="cd11717">
    <property type="entry name" value="THUMP_THUMPD1_like"/>
    <property type="match status" value="1"/>
</dbReference>
<dbReference type="PANTHER" id="PTHR13452">
    <property type="entry name" value="THUMP DOMAIN CONTAINING PROTEIN 1-RELATED"/>
    <property type="match status" value="1"/>
</dbReference>
<keyword evidence="3" id="KW-0175">Coiled coil</keyword>
<dbReference type="EMBL" id="VVIM01000007">
    <property type="protein sequence ID" value="KAB0796958.1"/>
    <property type="molecule type" value="Genomic_DNA"/>
</dbReference>
<dbReference type="OrthoDB" id="367221at2759"/>
<evidence type="ECO:0000313" key="6">
    <source>
        <dbReference type="Proteomes" id="UP000327044"/>
    </source>
</evidence>
<dbReference type="Pfam" id="PF02926">
    <property type="entry name" value="THUMP"/>
    <property type="match status" value="1"/>
</dbReference>
<accession>A0A5N4AIB6</accession>
<dbReference type="PANTHER" id="PTHR13452:SF10">
    <property type="entry name" value="THUMP DOMAIN-CONTAINING PROTEIN 1"/>
    <property type="match status" value="1"/>
</dbReference>
<dbReference type="FunCoup" id="A0A5N4AIB6">
    <property type="interactions" value="2221"/>
</dbReference>
<reference evidence="5 6" key="1">
    <citation type="journal article" date="2018" name="Elife">
        <title>Firefly genomes illuminate parallel origins of bioluminescence in beetles.</title>
        <authorList>
            <person name="Fallon T.R."/>
            <person name="Lower S.E."/>
            <person name="Chang C.H."/>
            <person name="Bessho-Uehara M."/>
            <person name="Martin G.J."/>
            <person name="Bewick A.J."/>
            <person name="Behringer M."/>
            <person name="Debat H.J."/>
            <person name="Wong I."/>
            <person name="Day J.C."/>
            <person name="Suvorov A."/>
            <person name="Silva C.J."/>
            <person name="Stanger-Hall K.F."/>
            <person name="Hall D.W."/>
            <person name="Schmitz R.J."/>
            <person name="Nelson D.R."/>
            <person name="Lewis S.M."/>
            <person name="Shigenobu S."/>
            <person name="Bybee S.M."/>
            <person name="Larracuente A.M."/>
            <person name="Oba Y."/>
            <person name="Weng J.K."/>
        </authorList>
    </citation>
    <scope>NUCLEOTIDE SEQUENCE [LARGE SCALE GENOMIC DNA]</scope>
    <source>
        <strain evidence="5">1611_PpyrPB1</strain>
        <tissue evidence="5">Whole body</tissue>
    </source>
</reference>
<proteinExistence type="inferred from homology"/>
<dbReference type="SUPFAM" id="SSF143437">
    <property type="entry name" value="THUMP domain-like"/>
    <property type="match status" value="1"/>
</dbReference>
<keyword evidence="6" id="KW-1185">Reference proteome</keyword>
<evidence type="ECO:0000256" key="2">
    <source>
        <dbReference type="PROSITE-ProRule" id="PRU00529"/>
    </source>
</evidence>
<dbReference type="InParanoid" id="A0A5N4AIB6"/>
<gene>
    <name evidence="5" type="ORF">PPYR_11019</name>
</gene>
<feature type="domain" description="THUMP" evidence="4">
    <location>
        <begin position="123"/>
        <end position="230"/>
    </location>
</feature>
<evidence type="ECO:0000256" key="1">
    <source>
        <dbReference type="ARBA" id="ARBA00060731"/>
    </source>
</evidence>
<dbReference type="Gene3D" id="3.30.2300.10">
    <property type="entry name" value="THUMP superfamily"/>
    <property type="match status" value="1"/>
</dbReference>
<comment type="caution">
    <text evidence="5">The sequence shown here is derived from an EMBL/GenBank/DDBJ whole genome shotgun (WGS) entry which is preliminary data.</text>
</comment>
<feature type="coiled-coil region" evidence="3">
    <location>
        <begin position="65"/>
        <end position="92"/>
    </location>
</feature>
<dbReference type="GO" id="GO:0006400">
    <property type="term" value="P:tRNA modification"/>
    <property type="evidence" value="ECO:0007669"/>
    <property type="project" value="InterPro"/>
</dbReference>
<dbReference type="AlphaFoldDB" id="A0A5N4AIB6"/>
<evidence type="ECO:0000313" key="5">
    <source>
        <dbReference type="EMBL" id="KAB0796958.1"/>
    </source>
</evidence>